<proteinExistence type="predicted"/>
<dbReference type="GO" id="GO:0003677">
    <property type="term" value="F:DNA binding"/>
    <property type="evidence" value="ECO:0007669"/>
    <property type="project" value="UniProtKB-KW"/>
</dbReference>
<accession>A0ABS4S6E3</accession>
<evidence type="ECO:0000313" key="1">
    <source>
        <dbReference type="EMBL" id="MBP2257050.1"/>
    </source>
</evidence>
<evidence type="ECO:0000313" key="2">
    <source>
        <dbReference type="Proteomes" id="UP001519294"/>
    </source>
</evidence>
<dbReference type="EMBL" id="JAGIKX010000005">
    <property type="protein sequence ID" value="MBP2257050.1"/>
    <property type="molecule type" value="Genomic_DNA"/>
</dbReference>
<name>A0ABS4S6E3_9BACI</name>
<dbReference type="Proteomes" id="UP001519294">
    <property type="component" value="Unassembled WGS sequence"/>
</dbReference>
<sequence length="70" mass="8114">MEVNYQIESEKDLKQTLDRLYQHSREGKSLNGLYEIIINEHTIITAIHDIKSNKGSMTAGIDRKTINHFL</sequence>
<gene>
    <name evidence="1" type="ORF">J2Z81_000994</name>
</gene>
<protein>
    <submittedName>
        <fullName evidence="1">DNA-binding protein Fis</fullName>
    </submittedName>
</protein>
<keyword evidence="1" id="KW-0238">DNA-binding</keyword>
<organism evidence="1 2">
    <name type="scientific">Virgibacillus alimentarius</name>
    <dbReference type="NCBI Taxonomy" id="698769"/>
    <lineage>
        <taxon>Bacteria</taxon>
        <taxon>Bacillati</taxon>
        <taxon>Bacillota</taxon>
        <taxon>Bacilli</taxon>
        <taxon>Bacillales</taxon>
        <taxon>Bacillaceae</taxon>
        <taxon>Virgibacillus</taxon>
    </lineage>
</organism>
<reference evidence="1 2" key="1">
    <citation type="submission" date="2021-03" db="EMBL/GenBank/DDBJ databases">
        <title>Genomic Encyclopedia of Type Strains, Phase IV (KMG-IV): sequencing the most valuable type-strain genomes for metagenomic binning, comparative biology and taxonomic classification.</title>
        <authorList>
            <person name="Goeker M."/>
        </authorList>
    </citation>
    <scope>NUCLEOTIDE SEQUENCE [LARGE SCALE GENOMIC DNA]</scope>
    <source>
        <strain evidence="1 2">DSM 25790</strain>
    </source>
</reference>
<keyword evidence="2" id="KW-1185">Reference proteome</keyword>
<dbReference type="RefSeq" id="WP_226370847.1">
    <property type="nucleotide sequence ID" value="NZ_JAGIKX010000005.1"/>
</dbReference>
<comment type="caution">
    <text evidence="1">The sequence shown here is derived from an EMBL/GenBank/DDBJ whole genome shotgun (WGS) entry which is preliminary data.</text>
</comment>